<feature type="region of interest" description="Disordered" evidence="1">
    <location>
        <begin position="38"/>
        <end position="111"/>
    </location>
</feature>
<accession>A0A177TV86</accession>
<organism evidence="2 3">
    <name type="scientific">Tilletia indica</name>
    <dbReference type="NCBI Taxonomy" id="43049"/>
    <lineage>
        <taxon>Eukaryota</taxon>
        <taxon>Fungi</taxon>
        <taxon>Dikarya</taxon>
        <taxon>Basidiomycota</taxon>
        <taxon>Ustilaginomycotina</taxon>
        <taxon>Exobasidiomycetes</taxon>
        <taxon>Tilletiales</taxon>
        <taxon>Tilletiaceae</taxon>
        <taxon>Tilletia</taxon>
    </lineage>
</organism>
<evidence type="ECO:0000313" key="2">
    <source>
        <dbReference type="EMBL" id="KAE8242742.1"/>
    </source>
</evidence>
<dbReference type="EMBL" id="LWDF02000773">
    <property type="protein sequence ID" value="KAE8242742.1"/>
    <property type="molecule type" value="Genomic_DNA"/>
</dbReference>
<dbReference type="AlphaFoldDB" id="A0A177TV86"/>
<reference evidence="2" key="2">
    <citation type="journal article" date="2019" name="IMA Fungus">
        <title>Genome sequencing and comparison of five Tilletia species to identify candidate genes for the detection of regulated species infecting wheat.</title>
        <authorList>
            <person name="Nguyen H.D.T."/>
            <person name="Sultana T."/>
            <person name="Kesanakurti P."/>
            <person name="Hambleton S."/>
        </authorList>
    </citation>
    <scope>NUCLEOTIDE SEQUENCE</scope>
    <source>
        <strain evidence="2">DAOMC 236416</strain>
    </source>
</reference>
<keyword evidence="3" id="KW-1185">Reference proteome</keyword>
<evidence type="ECO:0000313" key="3">
    <source>
        <dbReference type="Proteomes" id="UP000077521"/>
    </source>
</evidence>
<gene>
    <name evidence="2" type="ORF">A4X13_0g7030</name>
</gene>
<feature type="compositionally biased region" description="Low complexity" evidence="1">
    <location>
        <begin position="85"/>
        <end position="102"/>
    </location>
</feature>
<protein>
    <submittedName>
        <fullName evidence="2">Uncharacterized protein</fullName>
    </submittedName>
</protein>
<feature type="compositionally biased region" description="Pro residues" evidence="1">
    <location>
        <begin position="48"/>
        <end position="60"/>
    </location>
</feature>
<comment type="caution">
    <text evidence="2">The sequence shown here is derived from an EMBL/GenBank/DDBJ whole genome shotgun (WGS) entry which is preliminary data.</text>
</comment>
<sequence>MVGTPPPYRSPSPPPQVLVGIPPSLALVRGLARSRVQTGRLTFNSSPSRPPSLRRPPLPPQVLAGRPPSLPGHPPLDLKSWPADSSTSSSSRPTSLPTYLSSWSASMPPSPRHTALTSPELVFLASPRLPRLPRLVFLAFLALFASSCSPSPAP</sequence>
<name>A0A177TV86_9BASI</name>
<proteinExistence type="predicted"/>
<dbReference type="Proteomes" id="UP000077521">
    <property type="component" value="Unassembled WGS sequence"/>
</dbReference>
<reference evidence="2" key="1">
    <citation type="submission" date="2016-04" db="EMBL/GenBank/DDBJ databases">
        <authorList>
            <person name="Nguyen H.D."/>
            <person name="Samba Siva P."/>
            <person name="Cullis J."/>
            <person name="Levesque C.A."/>
            <person name="Hambleton S."/>
        </authorList>
    </citation>
    <scope>NUCLEOTIDE SEQUENCE</scope>
    <source>
        <strain evidence="2">DAOMC 236416</strain>
    </source>
</reference>
<evidence type="ECO:0000256" key="1">
    <source>
        <dbReference type="SAM" id="MobiDB-lite"/>
    </source>
</evidence>